<feature type="compositionally biased region" description="Polar residues" evidence="2">
    <location>
        <begin position="33"/>
        <end position="43"/>
    </location>
</feature>
<evidence type="ECO:0000256" key="1">
    <source>
        <dbReference type="SAM" id="Coils"/>
    </source>
</evidence>
<feature type="coiled-coil region" evidence="1">
    <location>
        <begin position="80"/>
        <end position="192"/>
    </location>
</feature>
<reference evidence="3" key="2">
    <citation type="submission" date="2017-05" db="UniProtKB">
        <authorList>
            <consortium name="EnsemblMetazoa"/>
        </authorList>
    </citation>
    <scope>IDENTIFICATION</scope>
</reference>
<reference evidence="4" key="1">
    <citation type="journal article" date="2010" name="Nature">
        <title>The Amphimedon queenslandica genome and the evolution of animal complexity.</title>
        <authorList>
            <person name="Srivastava M."/>
            <person name="Simakov O."/>
            <person name="Chapman J."/>
            <person name="Fahey B."/>
            <person name="Gauthier M.E."/>
            <person name="Mitros T."/>
            <person name="Richards G.S."/>
            <person name="Conaco C."/>
            <person name="Dacre M."/>
            <person name="Hellsten U."/>
            <person name="Larroux C."/>
            <person name="Putnam N.H."/>
            <person name="Stanke M."/>
            <person name="Adamska M."/>
            <person name="Darling A."/>
            <person name="Degnan S.M."/>
            <person name="Oakley T.H."/>
            <person name="Plachetzki D.C."/>
            <person name="Zhai Y."/>
            <person name="Adamski M."/>
            <person name="Calcino A."/>
            <person name="Cummins S.F."/>
            <person name="Goodstein D.M."/>
            <person name="Harris C."/>
            <person name="Jackson D.J."/>
            <person name="Leys S.P."/>
            <person name="Shu S."/>
            <person name="Woodcroft B.J."/>
            <person name="Vervoort M."/>
            <person name="Kosik K.S."/>
            <person name="Manning G."/>
            <person name="Degnan B.M."/>
            <person name="Rokhsar D.S."/>
        </authorList>
    </citation>
    <scope>NUCLEOTIDE SEQUENCE [LARGE SCALE GENOMIC DNA]</scope>
</reference>
<dbReference type="InParanoid" id="A0A1X7SUG5"/>
<keyword evidence="1" id="KW-0175">Coiled coil</keyword>
<evidence type="ECO:0000313" key="4">
    <source>
        <dbReference type="Proteomes" id="UP000007879"/>
    </source>
</evidence>
<dbReference type="AlphaFoldDB" id="A0A1X7SUG5"/>
<protein>
    <submittedName>
        <fullName evidence="3">Uncharacterized protein</fullName>
    </submittedName>
</protein>
<dbReference type="OrthoDB" id="5572587at2759"/>
<sequence>MPQQQLSQLHESRQSSESRTSVTSSNSPSPTNGKTQLSPSHGPTTVPRRNSDSAVRIHAVKSSKSIESNLSMKFDQTLHMADLTAENSDLIQERDKMKLEILELRDRLQDVEKDNEGLRNDLALSETLRKKAESEVKSLKENRGKVLRGLSTQTEIATAQFRLDFENLKKQLESKEEVIALQEKKIKSLIESNCTLRNGLEQVQGAPSMGHIESEDDEGVQSSLVLNGHSRRVNPVQAELAKFIKQLDI</sequence>
<evidence type="ECO:0000313" key="3">
    <source>
        <dbReference type="EnsemblMetazoa" id="Aqu2.1.05792_001"/>
    </source>
</evidence>
<dbReference type="EnsemblMetazoa" id="Aqu2.1.05792_001">
    <property type="protein sequence ID" value="Aqu2.1.05792_001"/>
    <property type="gene ID" value="Aqu2.1.05792"/>
</dbReference>
<proteinExistence type="predicted"/>
<feature type="compositionally biased region" description="Low complexity" evidence="2">
    <location>
        <begin position="17"/>
        <end position="32"/>
    </location>
</feature>
<organism evidence="3">
    <name type="scientific">Amphimedon queenslandica</name>
    <name type="common">Sponge</name>
    <dbReference type="NCBI Taxonomy" id="400682"/>
    <lineage>
        <taxon>Eukaryota</taxon>
        <taxon>Metazoa</taxon>
        <taxon>Porifera</taxon>
        <taxon>Demospongiae</taxon>
        <taxon>Heteroscleromorpha</taxon>
        <taxon>Haplosclerida</taxon>
        <taxon>Niphatidae</taxon>
        <taxon>Amphimedon</taxon>
    </lineage>
</organism>
<dbReference type="Proteomes" id="UP000007879">
    <property type="component" value="Unassembled WGS sequence"/>
</dbReference>
<evidence type="ECO:0000256" key="2">
    <source>
        <dbReference type="SAM" id="MobiDB-lite"/>
    </source>
</evidence>
<dbReference type="KEGG" id="aqu:109591398"/>
<dbReference type="EnsemblMetazoa" id="XM_020007138.1">
    <property type="protein sequence ID" value="XP_019862697.1"/>
    <property type="gene ID" value="LOC109591398"/>
</dbReference>
<gene>
    <name evidence="3" type="primary">109591398</name>
</gene>
<keyword evidence="4" id="KW-1185">Reference proteome</keyword>
<feature type="region of interest" description="Disordered" evidence="2">
    <location>
        <begin position="1"/>
        <end position="54"/>
    </location>
</feature>
<name>A0A1X7SUG5_AMPQE</name>
<accession>A0A1X7SUG5</accession>